<comment type="caution">
    <text evidence="4">The sequence shown here is derived from an EMBL/GenBank/DDBJ whole genome shotgun (WGS) entry which is preliminary data.</text>
</comment>
<accession>A0A2S9IGN0</accession>
<dbReference type="PANTHER" id="PTHR33446:SF2">
    <property type="entry name" value="PROTEIN TONB"/>
    <property type="match status" value="1"/>
</dbReference>
<proteinExistence type="inferred from homology"/>
<dbReference type="InterPro" id="IPR003538">
    <property type="entry name" value="TonB"/>
</dbReference>
<keyword evidence="1" id="KW-0472">Membrane</keyword>
<evidence type="ECO:0000313" key="5">
    <source>
        <dbReference type="Proteomes" id="UP000239181"/>
    </source>
</evidence>
<keyword evidence="1" id="KW-0812">Transmembrane</keyword>
<dbReference type="EMBL" id="PDET01000002">
    <property type="protein sequence ID" value="PRD16935.1"/>
    <property type="molecule type" value="Genomic_DNA"/>
</dbReference>
<keyword evidence="5" id="KW-1185">Reference proteome</keyword>
<sequence>MQQALTKISDGRSVALTFLAVLMAHVFAAAWLVTQTTEYTPLNLVTPQESATLQASVVEYSEPPPQAVEQPPVLTADRGQRVVEQVTEPTPEPPPVPAEVKPVVPPPAPKPVMIKKPLPKPRMPKPVAKPQMPPPEAHTGSATSSSASESTLAGARAGRMMQNNSSAQPKNVDSIGCAVPEPDYPRRAQRLKQEGEVLVKLVINPQGQLTRYEIARSSGVDALDQAALAAVQKIRCTPYLQDGQPITVMTLQPVNFRLAH</sequence>
<evidence type="ECO:0000313" key="4">
    <source>
        <dbReference type="EMBL" id="PRD16935.1"/>
    </source>
</evidence>
<dbReference type="Gene3D" id="3.30.1150.10">
    <property type="match status" value="1"/>
</dbReference>
<keyword evidence="1" id="KW-0735">Signal-anchor</keyword>
<dbReference type="PROSITE" id="PS52015">
    <property type="entry name" value="TONB_CTD"/>
    <property type="match status" value="1"/>
</dbReference>
<dbReference type="GO" id="GO:0015891">
    <property type="term" value="P:siderophore transport"/>
    <property type="evidence" value="ECO:0007669"/>
    <property type="project" value="InterPro"/>
</dbReference>
<dbReference type="RefSeq" id="WP_105591518.1">
    <property type="nucleotide sequence ID" value="NZ_PDET01000002.1"/>
</dbReference>
<feature type="domain" description="TonB C-terminal" evidence="3">
    <location>
        <begin position="169"/>
        <end position="260"/>
    </location>
</feature>
<dbReference type="GO" id="GO:0015031">
    <property type="term" value="P:protein transport"/>
    <property type="evidence" value="ECO:0007669"/>
    <property type="project" value="UniProtKB-UniRule"/>
</dbReference>
<organism evidence="4 5">
    <name type="scientific">Pantoea coffeiphila</name>
    <dbReference type="NCBI Taxonomy" id="1465635"/>
    <lineage>
        <taxon>Bacteria</taxon>
        <taxon>Pseudomonadati</taxon>
        <taxon>Pseudomonadota</taxon>
        <taxon>Gammaproteobacteria</taxon>
        <taxon>Enterobacterales</taxon>
        <taxon>Erwiniaceae</taxon>
        <taxon>Pantoea</taxon>
    </lineage>
</organism>
<evidence type="ECO:0000259" key="3">
    <source>
        <dbReference type="PROSITE" id="PS52015"/>
    </source>
</evidence>
<dbReference type="AlphaFoldDB" id="A0A2S9IGN0"/>
<protein>
    <recommendedName>
        <fullName evidence="1">Protein TonB</fullName>
    </recommendedName>
</protein>
<keyword evidence="1" id="KW-0813">Transport</keyword>
<dbReference type="GO" id="GO:0098797">
    <property type="term" value="C:plasma membrane protein complex"/>
    <property type="evidence" value="ECO:0007669"/>
    <property type="project" value="TreeGrafter"/>
</dbReference>
<feature type="compositionally biased region" description="Pro residues" evidence="2">
    <location>
        <begin position="90"/>
        <end position="110"/>
    </location>
</feature>
<dbReference type="OrthoDB" id="9115347at2"/>
<dbReference type="PRINTS" id="PR01374">
    <property type="entry name" value="TONBPROTEIN"/>
</dbReference>
<keyword evidence="1" id="KW-0997">Cell inner membrane</keyword>
<keyword evidence="1" id="KW-0653">Protein transport</keyword>
<dbReference type="Pfam" id="PF03544">
    <property type="entry name" value="TonB_C"/>
    <property type="match status" value="1"/>
</dbReference>
<gene>
    <name evidence="4" type="ORF">CQW29_04520</name>
</gene>
<name>A0A2S9IGN0_9GAMM</name>
<keyword evidence="1" id="KW-1003">Cell membrane</keyword>
<reference evidence="4 5" key="1">
    <citation type="submission" date="2017-10" db="EMBL/GenBank/DDBJ databases">
        <title>Draft genome of two endophytic bacteria isolated from 'guarana' Paullinia cupana (Mart.) Ducke.</title>
        <authorList>
            <person name="Siqueira K.A."/>
            <person name="Liotti R.G."/>
            <person name="Mendes T.A."/>
            <person name="Soares M.A."/>
        </authorList>
    </citation>
    <scope>NUCLEOTIDE SEQUENCE [LARGE SCALE GENOMIC DNA]</scope>
    <source>
        <strain evidence="4 5">342</strain>
    </source>
</reference>
<feature type="compositionally biased region" description="Low complexity" evidence="2">
    <location>
        <begin position="137"/>
        <end position="155"/>
    </location>
</feature>
<dbReference type="InterPro" id="IPR051045">
    <property type="entry name" value="TonB-dependent_transducer"/>
</dbReference>
<dbReference type="SUPFAM" id="SSF74653">
    <property type="entry name" value="TolA/TonB C-terminal domain"/>
    <property type="match status" value="1"/>
</dbReference>
<dbReference type="InterPro" id="IPR037682">
    <property type="entry name" value="TonB_C"/>
</dbReference>
<feature type="compositionally biased region" description="Polar residues" evidence="2">
    <location>
        <begin position="161"/>
        <end position="171"/>
    </location>
</feature>
<comment type="function">
    <text evidence="1">Interacts with outer membrane receptor proteins that carry out high-affinity binding and energy dependent uptake into the periplasmic space of specific substrates. It could act to transduce energy from the cytoplasmic membrane to specific energy-requiring processes in the outer membrane, resulting in the release into the periplasm of ligands bound by these outer membrane proteins.</text>
</comment>
<evidence type="ECO:0000256" key="1">
    <source>
        <dbReference type="RuleBase" id="RU362123"/>
    </source>
</evidence>
<dbReference type="PANTHER" id="PTHR33446">
    <property type="entry name" value="PROTEIN TONB-RELATED"/>
    <property type="match status" value="1"/>
</dbReference>
<dbReference type="Proteomes" id="UP000239181">
    <property type="component" value="Unassembled WGS sequence"/>
</dbReference>
<evidence type="ECO:0000256" key="2">
    <source>
        <dbReference type="SAM" id="MobiDB-lite"/>
    </source>
</evidence>
<dbReference type="GO" id="GO:0030288">
    <property type="term" value="C:outer membrane-bounded periplasmic space"/>
    <property type="evidence" value="ECO:0007669"/>
    <property type="project" value="InterPro"/>
</dbReference>
<dbReference type="GO" id="GO:0031992">
    <property type="term" value="F:energy transducer activity"/>
    <property type="evidence" value="ECO:0007669"/>
    <property type="project" value="InterPro"/>
</dbReference>
<feature type="region of interest" description="Disordered" evidence="2">
    <location>
        <begin position="83"/>
        <end position="175"/>
    </location>
</feature>
<dbReference type="GO" id="GO:0055085">
    <property type="term" value="P:transmembrane transport"/>
    <property type="evidence" value="ECO:0007669"/>
    <property type="project" value="InterPro"/>
</dbReference>
<comment type="subcellular location">
    <subcellularLocation>
        <location evidence="1">Cell inner membrane</location>
        <topology evidence="1">Single-pass membrane protein</topology>
        <orientation evidence="1">Periplasmic side</orientation>
    </subcellularLocation>
</comment>
<comment type="similarity">
    <text evidence="1">Belongs to the TonB family.</text>
</comment>